<keyword evidence="1" id="KW-0812">Transmembrane</keyword>
<keyword evidence="1" id="KW-0472">Membrane</keyword>
<evidence type="ECO:0000313" key="3">
    <source>
        <dbReference type="Proteomes" id="UP000438288"/>
    </source>
</evidence>
<dbReference type="PROSITE" id="PS51257">
    <property type="entry name" value="PROKAR_LIPOPROTEIN"/>
    <property type="match status" value="1"/>
</dbReference>
<comment type="caution">
    <text evidence="2">The sequence shown here is derived from an EMBL/GenBank/DDBJ whole genome shotgun (WGS) entry which is preliminary data.</text>
</comment>
<reference evidence="2 3" key="1">
    <citation type="journal article" date="2019" name="Nat. Med.">
        <title>A library of human gut bacterial isolates paired with longitudinal multiomics data enables mechanistic microbiome research.</title>
        <authorList>
            <person name="Poyet M."/>
            <person name="Groussin M."/>
            <person name="Gibbons S.M."/>
            <person name="Avila-Pacheco J."/>
            <person name="Jiang X."/>
            <person name="Kearney S.M."/>
            <person name="Perrotta A.R."/>
            <person name="Berdy B."/>
            <person name="Zhao S."/>
            <person name="Lieberman T.D."/>
            <person name="Swanson P.K."/>
            <person name="Smith M."/>
            <person name="Roesemann S."/>
            <person name="Alexander J.E."/>
            <person name="Rich S.A."/>
            <person name="Livny J."/>
            <person name="Vlamakis H."/>
            <person name="Clish C."/>
            <person name="Bullock K."/>
            <person name="Deik A."/>
            <person name="Scott J."/>
            <person name="Pierce K.A."/>
            <person name="Xavier R.J."/>
            <person name="Alm E.J."/>
        </authorList>
    </citation>
    <scope>NUCLEOTIDE SEQUENCE [LARGE SCALE GENOMIC DNA]</scope>
    <source>
        <strain evidence="2 3">BIOML-A16</strain>
    </source>
</reference>
<dbReference type="InterPro" id="IPR019734">
    <property type="entry name" value="TPR_rpt"/>
</dbReference>
<gene>
    <name evidence="2" type="ORF">GAZ43_24470</name>
</gene>
<dbReference type="SUPFAM" id="SSF48452">
    <property type="entry name" value="TPR-like"/>
    <property type="match status" value="1"/>
</dbReference>
<dbReference type="RefSeq" id="WP_151927166.1">
    <property type="nucleotide sequence ID" value="NZ_JABFCE010000056.1"/>
</dbReference>
<sequence length="555" mass="64185">MKTRCCCSKRYLLVFSILLVSVGSIFMSVSLSSCSSPSVKNQLLLCADSLMETYPDSALSILESITYPQKMPRADRALYALLLTQARHKNYIALEDDSLIKTAVDYYGDKKKSLRAAKAHYYWGAIYSEKGYASFAVEEYLTAIRLMPVRNEFLAMIYDNLAECYEEDRLYNVAIENYRAAYQILKGKDEQTYPMRGIARVFLLQNEKDSALYYYQQALDCALADQDSSLIGALYHDLAMVYSEKKDYIQADKFVSKAILLQGQDAINTCLSKAQIMLNLNKLDSACYFFSKNMDELDIYGKAVCYDGMYQIAKRKGEWKTATENMDAYKILYDSMQIMTDNEELNRLMDKHQLEEHKRLLSEHTRTLIFSLITAFSSLMIICVFCFMWNDRKRKKHYIALQHELTQKRVDTMLLKEEELSESNKEHIDKKRSELTEQQIQLCISVLKTTDCYDQLEALERATPKQLLVMRSLRKEIRSDISNAFVDVMMNLKERYPALTGDDVFFCVLSLLCCSKTVVMELMDATSDALKTRKNRIKNKMDAQIFERVFGVDNQ</sequence>
<protein>
    <recommendedName>
        <fullName evidence="4">Tetratricopeptide repeat protein</fullName>
    </recommendedName>
</protein>
<evidence type="ECO:0000256" key="1">
    <source>
        <dbReference type="SAM" id="Phobius"/>
    </source>
</evidence>
<name>A0A7J5Q4K8_9BACE</name>
<feature type="transmembrane region" description="Helical" evidence="1">
    <location>
        <begin position="12"/>
        <end position="31"/>
    </location>
</feature>
<proteinExistence type="predicted"/>
<keyword evidence="1" id="KW-1133">Transmembrane helix</keyword>
<dbReference type="SMART" id="SM00028">
    <property type="entry name" value="TPR"/>
    <property type="match status" value="4"/>
</dbReference>
<accession>A0A7J5Q4K8</accession>
<organism evidence="2 3">
    <name type="scientific">Bacteroides xylanisolvens</name>
    <dbReference type="NCBI Taxonomy" id="371601"/>
    <lineage>
        <taxon>Bacteria</taxon>
        <taxon>Pseudomonadati</taxon>
        <taxon>Bacteroidota</taxon>
        <taxon>Bacteroidia</taxon>
        <taxon>Bacteroidales</taxon>
        <taxon>Bacteroidaceae</taxon>
        <taxon>Bacteroides</taxon>
    </lineage>
</organism>
<dbReference type="InterPro" id="IPR011990">
    <property type="entry name" value="TPR-like_helical_dom_sf"/>
</dbReference>
<dbReference type="AlphaFoldDB" id="A0A7J5Q4K8"/>
<feature type="transmembrane region" description="Helical" evidence="1">
    <location>
        <begin position="368"/>
        <end position="389"/>
    </location>
</feature>
<evidence type="ECO:0008006" key="4">
    <source>
        <dbReference type="Google" id="ProtNLM"/>
    </source>
</evidence>
<evidence type="ECO:0000313" key="2">
    <source>
        <dbReference type="EMBL" id="KAB6335943.1"/>
    </source>
</evidence>
<dbReference type="Pfam" id="PF13424">
    <property type="entry name" value="TPR_12"/>
    <property type="match status" value="1"/>
</dbReference>
<dbReference type="EMBL" id="WDCP01000106">
    <property type="protein sequence ID" value="KAB6335943.1"/>
    <property type="molecule type" value="Genomic_DNA"/>
</dbReference>
<dbReference type="Proteomes" id="UP000438288">
    <property type="component" value="Unassembled WGS sequence"/>
</dbReference>
<dbReference type="Gene3D" id="1.25.40.10">
    <property type="entry name" value="Tetratricopeptide repeat domain"/>
    <property type="match status" value="2"/>
</dbReference>